<dbReference type="InterPro" id="IPR027417">
    <property type="entry name" value="P-loop_NTPase"/>
</dbReference>
<dbReference type="EMBL" id="BONE01000043">
    <property type="protein sequence ID" value="GIF75411.1"/>
    <property type="molecule type" value="Genomic_DNA"/>
</dbReference>
<comment type="caution">
    <text evidence="6">The sequence shown here is derived from an EMBL/GenBank/DDBJ whole genome shotgun (WGS) entry which is preliminary data.</text>
</comment>
<protein>
    <recommendedName>
        <fullName evidence="5">ABC transporter domain-containing protein</fullName>
    </recommendedName>
</protein>
<keyword evidence="7" id="KW-1185">Reference proteome</keyword>
<keyword evidence="1" id="KW-0813">Transport</keyword>
<sequence>MTTTAVTGPAARAVQVWKVYGAGETEVVALRDVSVELARGKFTAIMGPSGSGKSTLMHCLAGLDTVSRGEVYVGDTRVTGLGDAGLTRLRRDKIGFIFQQFNLLPTLTAEENILLPLSIAGRKPDPEWYRTVIDTVRLGDRLGHRPSQLSGGQQQRVACARALVSRPEVIFADEPTGNLDSRSGADVLTFLRDSVQRHGQTIVMVTHDPVAASYADRVLFLADGMVVDEILNPTADAVLDRMRTIDALDESPIAPGAPEVSGPAPESRGTTDPTGRTPHPGPMRGSGGGPGSESPHRNGDGPGAGGGSTEPRDPGGPTARAVPGAGRKDGGRPGTSEVVARTATATLTAATPAQPQPVAAAATPPGAKVTAAQGDAAALPAEPDTTGPQPALAAPGSPRDAEADEPKAETAEKKDRASNTGTAGKAASTQERDRASTKAAGKATAPDKARTDEGTADSRGVEGAGSDAGEVSPRDGERRAQGGPTRRKSAGAAGPRPAASRPPRGKQRKRTGPTDPSPTDQPEPGTGAADQTATPRKAAKRAAARKPTPPPDKSIMDDERPQPPTTGQG</sequence>
<gene>
    <name evidence="6" type="ORF">Asi02nite_49290</name>
</gene>
<proteinExistence type="predicted"/>
<dbReference type="SUPFAM" id="SSF52540">
    <property type="entry name" value="P-loop containing nucleoside triphosphate hydrolases"/>
    <property type="match status" value="1"/>
</dbReference>
<dbReference type="Pfam" id="PF00005">
    <property type="entry name" value="ABC_tran"/>
    <property type="match status" value="1"/>
</dbReference>
<dbReference type="InterPro" id="IPR017911">
    <property type="entry name" value="MacB-like_ATP-bd"/>
</dbReference>
<evidence type="ECO:0000256" key="4">
    <source>
        <dbReference type="SAM" id="MobiDB-lite"/>
    </source>
</evidence>
<dbReference type="PANTHER" id="PTHR24220:SF685">
    <property type="entry name" value="ABC TRANSPORTER RELATED"/>
    <property type="match status" value="1"/>
</dbReference>
<evidence type="ECO:0000256" key="2">
    <source>
        <dbReference type="ARBA" id="ARBA00022741"/>
    </source>
</evidence>
<evidence type="ECO:0000256" key="3">
    <source>
        <dbReference type="ARBA" id="ARBA00022840"/>
    </source>
</evidence>
<dbReference type="InterPro" id="IPR003439">
    <property type="entry name" value="ABC_transporter-like_ATP-bd"/>
</dbReference>
<evidence type="ECO:0000313" key="6">
    <source>
        <dbReference type="EMBL" id="GIF75411.1"/>
    </source>
</evidence>
<organism evidence="6 7">
    <name type="scientific">Asanoa siamensis</name>
    <dbReference type="NCBI Taxonomy" id="926357"/>
    <lineage>
        <taxon>Bacteria</taxon>
        <taxon>Bacillati</taxon>
        <taxon>Actinomycetota</taxon>
        <taxon>Actinomycetes</taxon>
        <taxon>Micromonosporales</taxon>
        <taxon>Micromonosporaceae</taxon>
        <taxon>Asanoa</taxon>
    </lineage>
</organism>
<dbReference type="Proteomes" id="UP000604117">
    <property type="component" value="Unassembled WGS sequence"/>
</dbReference>
<accession>A0ABQ4CVV7</accession>
<evidence type="ECO:0000256" key="1">
    <source>
        <dbReference type="ARBA" id="ARBA00022448"/>
    </source>
</evidence>
<dbReference type="CDD" id="cd03255">
    <property type="entry name" value="ABC_MJ0796_LolCDE_FtsE"/>
    <property type="match status" value="1"/>
</dbReference>
<dbReference type="PANTHER" id="PTHR24220">
    <property type="entry name" value="IMPORT ATP-BINDING PROTEIN"/>
    <property type="match status" value="1"/>
</dbReference>
<feature type="compositionally biased region" description="Low complexity" evidence="4">
    <location>
        <begin position="338"/>
        <end position="372"/>
    </location>
</feature>
<dbReference type="InterPro" id="IPR015854">
    <property type="entry name" value="ABC_transpr_LolD-like"/>
</dbReference>
<feature type="compositionally biased region" description="Low complexity" evidence="4">
    <location>
        <begin position="490"/>
        <end position="502"/>
    </location>
</feature>
<dbReference type="PROSITE" id="PS50893">
    <property type="entry name" value="ABC_TRANSPORTER_2"/>
    <property type="match status" value="1"/>
</dbReference>
<evidence type="ECO:0000259" key="5">
    <source>
        <dbReference type="PROSITE" id="PS50893"/>
    </source>
</evidence>
<feature type="region of interest" description="Disordered" evidence="4">
    <location>
        <begin position="249"/>
        <end position="569"/>
    </location>
</feature>
<dbReference type="Gene3D" id="3.40.50.300">
    <property type="entry name" value="P-loop containing nucleotide triphosphate hydrolases"/>
    <property type="match status" value="1"/>
</dbReference>
<feature type="compositionally biased region" description="Basic and acidic residues" evidence="4">
    <location>
        <begin position="399"/>
        <end position="417"/>
    </location>
</feature>
<dbReference type="SMART" id="SM00382">
    <property type="entry name" value="AAA"/>
    <property type="match status" value="1"/>
</dbReference>
<name>A0ABQ4CVV7_9ACTN</name>
<keyword evidence="3" id="KW-0067">ATP-binding</keyword>
<keyword evidence="2" id="KW-0547">Nucleotide-binding</keyword>
<evidence type="ECO:0000313" key="7">
    <source>
        <dbReference type="Proteomes" id="UP000604117"/>
    </source>
</evidence>
<dbReference type="InterPro" id="IPR003593">
    <property type="entry name" value="AAA+_ATPase"/>
</dbReference>
<feature type="domain" description="ABC transporter" evidence="5">
    <location>
        <begin position="11"/>
        <end position="248"/>
    </location>
</feature>
<reference evidence="6 7" key="1">
    <citation type="submission" date="2021-01" db="EMBL/GenBank/DDBJ databases">
        <title>Whole genome shotgun sequence of Asanoa siamensis NBRC 107932.</title>
        <authorList>
            <person name="Komaki H."/>
            <person name="Tamura T."/>
        </authorList>
    </citation>
    <scope>NUCLEOTIDE SEQUENCE [LARGE SCALE GENOMIC DNA]</scope>
    <source>
        <strain evidence="6 7">NBRC 107932</strain>
    </source>
</reference>